<gene>
    <name evidence="9 10" type="primary">bioD</name>
    <name evidence="10" type="ORF">K8V79_10415</name>
</gene>
<feature type="binding site" evidence="9">
    <location>
        <position position="18"/>
    </location>
    <ligand>
        <name>Mg(2+)</name>
        <dbReference type="ChEBI" id="CHEBI:18420"/>
    </ligand>
</feature>
<reference evidence="10" key="2">
    <citation type="submission" date="2021-09" db="EMBL/GenBank/DDBJ databases">
        <authorList>
            <person name="Gilroy R."/>
        </authorList>
    </citation>
    <scope>NUCLEOTIDE SEQUENCE</scope>
    <source>
        <strain evidence="10">CHK135-1449</strain>
    </source>
</reference>
<dbReference type="EC" id="6.3.3.3" evidence="9"/>
<feature type="binding site" evidence="9">
    <location>
        <position position="116"/>
    </location>
    <ligand>
        <name>Mg(2+)</name>
        <dbReference type="ChEBI" id="CHEBI:18420"/>
    </ligand>
</feature>
<evidence type="ECO:0000256" key="4">
    <source>
        <dbReference type="ARBA" id="ARBA00022741"/>
    </source>
</evidence>
<evidence type="ECO:0000256" key="5">
    <source>
        <dbReference type="ARBA" id="ARBA00022756"/>
    </source>
</evidence>
<evidence type="ECO:0000256" key="7">
    <source>
        <dbReference type="ARBA" id="ARBA00022842"/>
    </source>
</evidence>
<feature type="binding site" evidence="9">
    <location>
        <position position="43"/>
    </location>
    <ligand>
        <name>substrate</name>
    </ligand>
</feature>
<protein>
    <recommendedName>
        <fullName evidence="9">ATP-dependent dethiobiotin synthetase BioD</fullName>
        <ecNumber evidence="9">6.3.3.3</ecNumber>
    </recommendedName>
    <alternativeName>
        <fullName evidence="9">DTB synthetase</fullName>
        <shortName evidence="9">DTBS</shortName>
    </alternativeName>
    <alternativeName>
        <fullName evidence="9">Dethiobiotin synthase</fullName>
    </alternativeName>
</protein>
<evidence type="ECO:0000313" key="10">
    <source>
        <dbReference type="EMBL" id="HJF28634.1"/>
    </source>
</evidence>
<dbReference type="Pfam" id="PF13500">
    <property type="entry name" value="AAA_26"/>
    <property type="match status" value="1"/>
</dbReference>
<dbReference type="HAMAP" id="MF_00336">
    <property type="entry name" value="BioD"/>
    <property type="match status" value="1"/>
</dbReference>
<reference evidence="10" key="1">
    <citation type="journal article" date="2021" name="PeerJ">
        <title>Extensive microbial diversity within the chicken gut microbiome revealed by metagenomics and culture.</title>
        <authorList>
            <person name="Gilroy R."/>
            <person name="Ravi A."/>
            <person name="Getino M."/>
            <person name="Pursley I."/>
            <person name="Horton D.L."/>
            <person name="Alikhan N.F."/>
            <person name="Baker D."/>
            <person name="Gharbi K."/>
            <person name="Hall N."/>
            <person name="Watson M."/>
            <person name="Adriaenssens E.M."/>
            <person name="Foster-Nyarko E."/>
            <person name="Jarju S."/>
            <person name="Secka A."/>
            <person name="Antonio M."/>
            <person name="Oren A."/>
            <person name="Chaudhuri R.R."/>
            <person name="La Ragione R."/>
            <person name="Hildebrand F."/>
            <person name="Pallen M.J."/>
        </authorList>
    </citation>
    <scope>NUCLEOTIDE SEQUENCE</scope>
    <source>
        <strain evidence="10">CHK135-1449</strain>
    </source>
</reference>
<comment type="function">
    <text evidence="9">Catalyzes a mechanistically unusual reaction, the ATP-dependent insertion of CO2 between the N7 and N8 nitrogen atoms of 7,8-diaminopelargonic acid (DAPA, also called 7,8-diammoniononanoate) to form a ureido ring.</text>
</comment>
<dbReference type="CDD" id="cd03109">
    <property type="entry name" value="DTBS"/>
    <property type="match status" value="1"/>
</dbReference>
<evidence type="ECO:0000256" key="8">
    <source>
        <dbReference type="ARBA" id="ARBA00047386"/>
    </source>
</evidence>
<dbReference type="GO" id="GO:0009102">
    <property type="term" value="P:biotin biosynthetic process"/>
    <property type="evidence" value="ECO:0007669"/>
    <property type="project" value="UniProtKB-UniRule"/>
</dbReference>
<keyword evidence="2 9" id="KW-0436">Ligase</keyword>
<keyword evidence="4 9" id="KW-0547">Nucleotide-binding</keyword>
<organism evidence="10 11">
    <name type="scientific">Acinetobacter lwoffii</name>
    <dbReference type="NCBI Taxonomy" id="28090"/>
    <lineage>
        <taxon>Bacteria</taxon>
        <taxon>Pseudomonadati</taxon>
        <taxon>Pseudomonadota</taxon>
        <taxon>Gammaproteobacteria</taxon>
        <taxon>Moraxellales</taxon>
        <taxon>Moraxellaceae</taxon>
        <taxon>Acinetobacter</taxon>
    </lineage>
</organism>
<comment type="caution">
    <text evidence="9">Lacks conserved residue(s) required for the propagation of feature annotation.</text>
</comment>
<comment type="subunit">
    <text evidence="9">Homodimer.</text>
</comment>
<evidence type="ECO:0000256" key="2">
    <source>
        <dbReference type="ARBA" id="ARBA00022598"/>
    </source>
</evidence>
<dbReference type="GO" id="GO:0005524">
    <property type="term" value="F:ATP binding"/>
    <property type="evidence" value="ECO:0007669"/>
    <property type="project" value="UniProtKB-UniRule"/>
</dbReference>
<dbReference type="InterPro" id="IPR004472">
    <property type="entry name" value="DTB_synth_BioD"/>
</dbReference>
<feature type="active site" evidence="9">
    <location>
        <position position="39"/>
    </location>
</feature>
<comment type="caution">
    <text evidence="10">The sequence shown here is derived from an EMBL/GenBank/DDBJ whole genome shotgun (WGS) entry which is preliminary data.</text>
</comment>
<dbReference type="Proteomes" id="UP000787156">
    <property type="component" value="Unassembled WGS sequence"/>
</dbReference>
<keyword evidence="6 9" id="KW-0067">ATP-binding</keyword>
<dbReference type="GO" id="GO:0005829">
    <property type="term" value="C:cytosol"/>
    <property type="evidence" value="ECO:0007669"/>
    <property type="project" value="TreeGrafter"/>
</dbReference>
<comment type="catalytic activity">
    <reaction evidence="8">
        <text>(7R,8S)-8-amino-7-(carboxyamino)nonanoate + ATP = (4R,5S)-dethiobiotin + ADP + phosphate + H(+)</text>
        <dbReference type="Rhea" id="RHEA:63684"/>
        <dbReference type="ChEBI" id="CHEBI:15378"/>
        <dbReference type="ChEBI" id="CHEBI:30616"/>
        <dbReference type="ChEBI" id="CHEBI:43474"/>
        <dbReference type="ChEBI" id="CHEBI:149470"/>
        <dbReference type="ChEBI" id="CHEBI:149473"/>
        <dbReference type="ChEBI" id="CHEBI:456216"/>
    </reaction>
</comment>
<evidence type="ECO:0000256" key="1">
    <source>
        <dbReference type="ARBA" id="ARBA00022490"/>
    </source>
</evidence>
<dbReference type="FunFam" id="3.40.50.300:FF:000292">
    <property type="entry name" value="ATP-dependent dethiobiotin synthetase BioD"/>
    <property type="match status" value="1"/>
</dbReference>
<dbReference type="GO" id="GO:0004141">
    <property type="term" value="F:dethiobiotin synthase activity"/>
    <property type="evidence" value="ECO:0007669"/>
    <property type="project" value="UniProtKB-UniRule"/>
</dbReference>
<dbReference type="InterPro" id="IPR027417">
    <property type="entry name" value="P-loop_NTPase"/>
</dbReference>
<accession>A0A9D2UTX9</accession>
<feature type="binding site" evidence="9">
    <location>
        <begin position="116"/>
        <end position="119"/>
    </location>
    <ligand>
        <name>ATP</name>
        <dbReference type="ChEBI" id="CHEBI:30616"/>
    </ligand>
</feature>
<comment type="pathway">
    <text evidence="9">Cofactor biosynthesis; biotin biosynthesis; biotin from 7,8-diaminononanoate: step 1/2.</text>
</comment>
<dbReference type="AlphaFoldDB" id="A0A9D2UTX9"/>
<evidence type="ECO:0000313" key="11">
    <source>
        <dbReference type="Proteomes" id="UP000787156"/>
    </source>
</evidence>
<dbReference type="Gene3D" id="3.40.50.300">
    <property type="entry name" value="P-loop containing nucleotide triphosphate hydrolases"/>
    <property type="match status" value="1"/>
</dbReference>
<dbReference type="SUPFAM" id="SSF52540">
    <property type="entry name" value="P-loop containing nucleoside triphosphate hydrolases"/>
    <property type="match status" value="1"/>
</dbReference>
<feature type="binding site" evidence="9">
    <location>
        <position position="51"/>
    </location>
    <ligand>
        <name>ATP</name>
        <dbReference type="ChEBI" id="CHEBI:30616"/>
    </ligand>
</feature>
<evidence type="ECO:0000256" key="6">
    <source>
        <dbReference type="ARBA" id="ARBA00022840"/>
    </source>
</evidence>
<dbReference type="GO" id="GO:0000287">
    <property type="term" value="F:magnesium ion binding"/>
    <property type="evidence" value="ECO:0007669"/>
    <property type="project" value="UniProtKB-UniRule"/>
</dbReference>
<comment type="cofactor">
    <cofactor evidence="9">
        <name>Mg(2+)</name>
        <dbReference type="ChEBI" id="CHEBI:18420"/>
    </cofactor>
</comment>
<feature type="binding site" evidence="9">
    <location>
        <begin position="176"/>
        <end position="177"/>
    </location>
    <ligand>
        <name>ATP</name>
        <dbReference type="ChEBI" id="CHEBI:30616"/>
    </ligand>
</feature>
<dbReference type="PIRSF" id="PIRSF006755">
    <property type="entry name" value="DTB_synth"/>
    <property type="match status" value="1"/>
</dbReference>
<keyword evidence="7 9" id="KW-0460">Magnesium</keyword>
<dbReference type="EMBL" id="DYWX01000112">
    <property type="protein sequence ID" value="HJF28634.1"/>
    <property type="molecule type" value="Genomic_DNA"/>
</dbReference>
<comment type="subcellular location">
    <subcellularLocation>
        <location evidence="9">Cytoplasm</location>
    </subcellularLocation>
</comment>
<sequence length="218" mass="24862">MNAQIYFVSGIDTAIGKTFATGFLAKHWNEQGIRTITQKLIQTGNTDFSEDIEQHREIMGCGLLSEDLQKLTMPEIFTYPASPHLAARLDRREIDFGKIEQATQQLAQHYERVLIEGAGGLMVPLTEDWLTIDYIVAQQYPVILVTSGRLGSINHTLLSLELLKQRQVKLHALAFNHTDNSQDELIAKDTIRYLKQYLQRDFSDAEWLDIPAMDLEQD</sequence>
<name>A0A9D2UTX9_ACILW</name>
<feature type="binding site" evidence="9">
    <location>
        <position position="51"/>
    </location>
    <ligand>
        <name>Mg(2+)</name>
        <dbReference type="ChEBI" id="CHEBI:18420"/>
    </ligand>
</feature>
<keyword evidence="1 9" id="KW-0963">Cytoplasm</keyword>
<keyword evidence="5 9" id="KW-0093">Biotin biosynthesis</keyword>
<proteinExistence type="inferred from homology"/>
<dbReference type="PANTHER" id="PTHR43210">
    <property type="entry name" value="DETHIOBIOTIN SYNTHETASE"/>
    <property type="match status" value="1"/>
</dbReference>
<dbReference type="GO" id="GO:0042803">
    <property type="term" value="F:protein homodimerization activity"/>
    <property type="evidence" value="ECO:0007669"/>
    <property type="project" value="UniProtKB-ARBA"/>
</dbReference>
<evidence type="ECO:0000256" key="3">
    <source>
        <dbReference type="ARBA" id="ARBA00022723"/>
    </source>
</evidence>
<dbReference type="PANTHER" id="PTHR43210:SF2">
    <property type="entry name" value="ATP-DEPENDENT DETHIOBIOTIN SYNTHETASE BIOD 2"/>
    <property type="match status" value="1"/>
</dbReference>
<comment type="similarity">
    <text evidence="9">Belongs to the dethiobiotin synthetase family.</text>
</comment>
<evidence type="ECO:0000256" key="9">
    <source>
        <dbReference type="HAMAP-Rule" id="MF_00336"/>
    </source>
</evidence>
<comment type="catalytic activity">
    <reaction evidence="9">
        <text>(7R,8S)-7,8-diammoniononanoate + CO2 + ATP = (4R,5S)-dethiobiotin + ADP + phosphate + 3 H(+)</text>
        <dbReference type="Rhea" id="RHEA:15805"/>
        <dbReference type="ChEBI" id="CHEBI:15378"/>
        <dbReference type="ChEBI" id="CHEBI:16526"/>
        <dbReference type="ChEBI" id="CHEBI:30616"/>
        <dbReference type="ChEBI" id="CHEBI:43474"/>
        <dbReference type="ChEBI" id="CHEBI:149469"/>
        <dbReference type="ChEBI" id="CHEBI:149473"/>
        <dbReference type="ChEBI" id="CHEBI:456216"/>
        <dbReference type="EC" id="6.3.3.3"/>
    </reaction>
</comment>
<keyword evidence="3 9" id="KW-0479">Metal-binding</keyword>
<dbReference type="NCBIfam" id="TIGR00347">
    <property type="entry name" value="bioD"/>
    <property type="match status" value="1"/>
</dbReference>